<evidence type="ECO:0000259" key="2">
    <source>
        <dbReference type="Pfam" id="PF20152"/>
    </source>
</evidence>
<proteinExistence type="predicted"/>
<sequence>MAVSKTTVQPIDSWYFVVNTLPFLIGYLLNWVLFGVLSVQVYLYYLAFPKDKRLSKTLVFGVYALETVQTILLSQDAFTLYTLANVVGVIADTSPERPLYRAVPVSLTKYAVPVIGGIVAFVVQVFYAYRLLILTKSKIILVFIIMGSILQFLGATLGGVPQFANIPFYDFFAPSLEGEDRTAIFVLVWGVGSAFVDIAIAVLMMYHLIRRDSGWKSTHTLLVKLVGRAVETGLVTAMVAIIYVLFLFLPQLISYWSIPPIILGKLYSNAMMVNFNHRMEFANAHRIRPSDINIPSSLFATFQTQPSGVPTSEGRTCS</sequence>
<feature type="transmembrane region" description="Helical" evidence="1">
    <location>
        <begin position="110"/>
        <end position="129"/>
    </location>
</feature>
<accession>A0A9P5Y6L1</accession>
<protein>
    <recommendedName>
        <fullName evidence="2">DUF6534 domain-containing protein</fullName>
    </recommendedName>
</protein>
<evidence type="ECO:0000256" key="1">
    <source>
        <dbReference type="SAM" id="Phobius"/>
    </source>
</evidence>
<keyword evidence="1" id="KW-0472">Membrane</keyword>
<comment type="caution">
    <text evidence="3">The sequence shown here is derived from an EMBL/GenBank/DDBJ whole genome shotgun (WGS) entry which is preliminary data.</text>
</comment>
<feature type="transmembrane region" description="Helical" evidence="1">
    <location>
        <begin position="255"/>
        <end position="275"/>
    </location>
</feature>
<evidence type="ECO:0000313" key="4">
    <source>
        <dbReference type="Proteomes" id="UP000807353"/>
    </source>
</evidence>
<keyword evidence="1" id="KW-1133">Transmembrane helix</keyword>
<gene>
    <name evidence="3" type="ORF">BDZ94DRAFT_1322042</name>
</gene>
<feature type="transmembrane region" description="Helical" evidence="1">
    <location>
        <begin position="229"/>
        <end position="249"/>
    </location>
</feature>
<feature type="transmembrane region" description="Helical" evidence="1">
    <location>
        <begin position="141"/>
        <end position="164"/>
    </location>
</feature>
<dbReference type="InterPro" id="IPR045339">
    <property type="entry name" value="DUF6534"/>
</dbReference>
<feature type="transmembrane region" description="Helical" evidence="1">
    <location>
        <begin position="24"/>
        <end position="45"/>
    </location>
</feature>
<feature type="domain" description="DUF6534" evidence="2">
    <location>
        <begin position="193"/>
        <end position="279"/>
    </location>
</feature>
<dbReference type="Proteomes" id="UP000807353">
    <property type="component" value="Unassembled WGS sequence"/>
</dbReference>
<name>A0A9P5Y6L1_9AGAR</name>
<dbReference type="AlphaFoldDB" id="A0A9P5Y6L1"/>
<organism evidence="3 4">
    <name type="scientific">Collybia nuda</name>
    <dbReference type="NCBI Taxonomy" id="64659"/>
    <lineage>
        <taxon>Eukaryota</taxon>
        <taxon>Fungi</taxon>
        <taxon>Dikarya</taxon>
        <taxon>Basidiomycota</taxon>
        <taxon>Agaricomycotina</taxon>
        <taxon>Agaricomycetes</taxon>
        <taxon>Agaricomycetidae</taxon>
        <taxon>Agaricales</taxon>
        <taxon>Tricholomatineae</taxon>
        <taxon>Clitocybaceae</taxon>
        <taxon>Collybia</taxon>
    </lineage>
</organism>
<reference evidence="3" key="1">
    <citation type="submission" date="2020-11" db="EMBL/GenBank/DDBJ databases">
        <authorList>
            <consortium name="DOE Joint Genome Institute"/>
            <person name="Ahrendt S."/>
            <person name="Riley R."/>
            <person name="Andreopoulos W."/>
            <person name="Labutti K."/>
            <person name="Pangilinan J."/>
            <person name="Ruiz-Duenas F.J."/>
            <person name="Barrasa J.M."/>
            <person name="Sanchez-Garcia M."/>
            <person name="Camarero S."/>
            <person name="Miyauchi S."/>
            <person name="Serrano A."/>
            <person name="Linde D."/>
            <person name="Babiker R."/>
            <person name="Drula E."/>
            <person name="Ayuso-Fernandez I."/>
            <person name="Pacheco R."/>
            <person name="Padilla G."/>
            <person name="Ferreira P."/>
            <person name="Barriuso J."/>
            <person name="Kellner H."/>
            <person name="Castanera R."/>
            <person name="Alfaro M."/>
            <person name="Ramirez L."/>
            <person name="Pisabarro A.G."/>
            <person name="Kuo A."/>
            <person name="Tritt A."/>
            <person name="Lipzen A."/>
            <person name="He G."/>
            <person name="Yan M."/>
            <person name="Ng V."/>
            <person name="Cullen D."/>
            <person name="Martin F."/>
            <person name="Rosso M.-N."/>
            <person name="Henrissat B."/>
            <person name="Hibbett D."/>
            <person name="Martinez A.T."/>
            <person name="Grigoriev I.V."/>
        </authorList>
    </citation>
    <scope>NUCLEOTIDE SEQUENCE</scope>
    <source>
        <strain evidence="3">CBS 247.69</strain>
    </source>
</reference>
<dbReference type="Pfam" id="PF20152">
    <property type="entry name" value="DUF6534"/>
    <property type="match status" value="1"/>
</dbReference>
<dbReference type="OrthoDB" id="2536347at2759"/>
<evidence type="ECO:0000313" key="3">
    <source>
        <dbReference type="EMBL" id="KAF9463137.1"/>
    </source>
</evidence>
<feature type="transmembrane region" description="Helical" evidence="1">
    <location>
        <begin position="184"/>
        <end position="209"/>
    </location>
</feature>
<dbReference type="PANTHER" id="PTHR40465">
    <property type="entry name" value="CHROMOSOME 1, WHOLE GENOME SHOTGUN SEQUENCE"/>
    <property type="match status" value="1"/>
</dbReference>
<keyword evidence="4" id="KW-1185">Reference proteome</keyword>
<dbReference type="EMBL" id="MU150265">
    <property type="protein sequence ID" value="KAF9463137.1"/>
    <property type="molecule type" value="Genomic_DNA"/>
</dbReference>
<keyword evidence="1" id="KW-0812">Transmembrane</keyword>
<dbReference type="PANTHER" id="PTHR40465:SF1">
    <property type="entry name" value="DUF6534 DOMAIN-CONTAINING PROTEIN"/>
    <property type="match status" value="1"/>
</dbReference>